<comment type="function">
    <text evidence="11">Component of the dark-operative protochlorophyllide reductase (DPOR) that uses Mg-ATP and reduced ferredoxin to reduce ring D of protochlorophyllide (Pchlide) to form chlorophyllide a (Chlide). This reaction is light-independent. The NB-protein (BchN-BchB) is the catalytic component of the complex.</text>
</comment>
<keyword evidence="3 11" id="KW-0479">Metal-binding</keyword>
<organism evidence="14 15">
    <name type="scientific">Rhodoferax lacus</name>
    <dbReference type="NCBI Taxonomy" id="2184758"/>
    <lineage>
        <taxon>Bacteria</taxon>
        <taxon>Pseudomonadati</taxon>
        <taxon>Pseudomonadota</taxon>
        <taxon>Betaproteobacteria</taxon>
        <taxon>Burkholderiales</taxon>
        <taxon>Comamonadaceae</taxon>
        <taxon>Rhodoferax</taxon>
    </lineage>
</organism>
<dbReference type="HAMAP" id="MF_00353">
    <property type="entry name" value="ChlB_BchB"/>
    <property type="match status" value="1"/>
</dbReference>
<dbReference type="InterPro" id="IPR000510">
    <property type="entry name" value="Nase/OxRdtase_comp1"/>
</dbReference>
<evidence type="ECO:0000256" key="1">
    <source>
        <dbReference type="ARBA" id="ARBA00022485"/>
    </source>
</evidence>
<evidence type="ECO:0000313" key="14">
    <source>
        <dbReference type="EMBL" id="RFO97052.1"/>
    </source>
</evidence>
<evidence type="ECO:0000313" key="15">
    <source>
        <dbReference type="Proteomes" id="UP000260665"/>
    </source>
</evidence>
<dbReference type="Proteomes" id="UP000260665">
    <property type="component" value="Unassembled WGS sequence"/>
</dbReference>
<keyword evidence="7 11" id="KW-0408">Iron</keyword>
<dbReference type="Gene3D" id="1.20.89.20">
    <property type="match status" value="1"/>
</dbReference>
<dbReference type="InterPro" id="IPR016209">
    <property type="entry name" value="Protochlorophyllide_Rdtase"/>
</dbReference>
<dbReference type="GO" id="GO:0005524">
    <property type="term" value="F:ATP binding"/>
    <property type="evidence" value="ECO:0007669"/>
    <property type="project" value="UniProtKB-UniRule"/>
</dbReference>
<proteinExistence type="inferred from homology"/>
<feature type="binding site" evidence="11">
    <location>
        <position position="36"/>
    </location>
    <ligand>
        <name>[4Fe-4S] cluster</name>
        <dbReference type="ChEBI" id="CHEBI:49883"/>
        <note>ligand shared with heterodimeric partner</note>
    </ligand>
</feature>
<comment type="subunit">
    <text evidence="11">Protochlorophyllide reductase is composed of three subunits; BchL, BchN and BchB. Forms a heterotetramer of two BchB and two BchN subunits.</text>
</comment>
<dbReference type="EC" id="1.3.7.7" evidence="11"/>
<feature type="domain" description="Light-independent protochlorophyllide reductase subunit B-like C-terminal" evidence="13">
    <location>
        <begin position="478"/>
        <end position="522"/>
    </location>
</feature>
<keyword evidence="6 11" id="KW-0560">Oxidoreductase</keyword>
<protein>
    <recommendedName>
        <fullName evidence="11">Light-independent protochlorophyllide reductase subunit B</fullName>
        <shortName evidence="11">DPOR subunit B</shortName>
        <shortName evidence="11">LI-POR subunit B</shortName>
        <ecNumber evidence="11">1.3.7.7</ecNumber>
    </recommendedName>
</protein>
<keyword evidence="1 11" id="KW-0004">4Fe-4S</keyword>
<dbReference type="GO" id="GO:0036070">
    <property type="term" value="P:light-independent bacteriochlorophyll biosynthetic process"/>
    <property type="evidence" value="ECO:0007669"/>
    <property type="project" value="UniProtKB-UniRule"/>
</dbReference>
<evidence type="ECO:0000256" key="6">
    <source>
        <dbReference type="ARBA" id="ARBA00023002"/>
    </source>
</evidence>
<evidence type="ECO:0000259" key="13">
    <source>
        <dbReference type="Pfam" id="PF08369"/>
    </source>
</evidence>
<dbReference type="OrthoDB" id="5717231at2"/>
<evidence type="ECO:0000256" key="2">
    <source>
        <dbReference type="ARBA" id="ARBA00022531"/>
    </source>
</evidence>
<evidence type="ECO:0000256" key="9">
    <source>
        <dbReference type="ARBA" id="ARBA00023171"/>
    </source>
</evidence>
<dbReference type="AlphaFoldDB" id="A0A3E1RDF4"/>
<dbReference type="NCBIfam" id="TIGR01278">
    <property type="entry name" value="DPOR_BchB"/>
    <property type="match status" value="1"/>
</dbReference>
<evidence type="ECO:0000256" key="11">
    <source>
        <dbReference type="HAMAP-Rule" id="MF_00353"/>
    </source>
</evidence>
<dbReference type="InterPro" id="IPR005969">
    <property type="entry name" value="Protochl_reductB"/>
</dbReference>
<dbReference type="UniPathway" id="UPA00671"/>
<dbReference type="PANTHER" id="PTHR33712:SF7">
    <property type="entry name" value="LIGHT-INDEPENDENT PROTOCHLOROPHYLLIDE REDUCTASE SUBUNIT B"/>
    <property type="match status" value="1"/>
</dbReference>
<dbReference type="EMBL" id="QFZK01000005">
    <property type="protein sequence ID" value="RFO97052.1"/>
    <property type="molecule type" value="Genomic_DNA"/>
</dbReference>
<dbReference type="GO" id="GO:0019685">
    <property type="term" value="P:photosynthesis, dark reaction"/>
    <property type="evidence" value="ECO:0007669"/>
    <property type="project" value="InterPro"/>
</dbReference>
<dbReference type="PANTHER" id="PTHR33712">
    <property type="entry name" value="LIGHT-INDEPENDENT PROTOCHLOROPHYLLIDE REDUCTASE SUBUNIT B"/>
    <property type="match status" value="1"/>
</dbReference>
<dbReference type="Pfam" id="PF08369">
    <property type="entry name" value="PCP_red"/>
    <property type="match status" value="1"/>
</dbReference>
<comment type="catalytic activity">
    <reaction evidence="11">
        <text>chlorophyllide a + oxidized 2[4Fe-4S]-[ferredoxin] + 2 ADP + 2 phosphate = protochlorophyllide a + reduced 2[4Fe-4S]-[ferredoxin] + 2 ATP + 2 H2O</text>
        <dbReference type="Rhea" id="RHEA:28202"/>
        <dbReference type="Rhea" id="RHEA-COMP:10002"/>
        <dbReference type="Rhea" id="RHEA-COMP:10004"/>
        <dbReference type="ChEBI" id="CHEBI:15377"/>
        <dbReference type="ChEBI" id="CHEBI:30616"/>
        <dbReference type="ChEBI" id="CHEBI:33722"/>
        <dbReference type="ChEBI" id="CHEBI:33723"/>
        <dbReference type="ChEBI" id="CHEBI:43474"/>
        <dbReference type="ChEBI" id="CHEBI:83348"/>
        <dbReference type="ChEBI" id="CHEBI:83350"/>
        <dbReference type="ChEBI" id="CHEBI:456216"/>
        <dbReference type="EC" id="1.3.7.7"/>
    </reaction>
</comment>
<comment type="pathway">
    <text evidence="11">Porphyrin-containing compound metabolism; bacteriochlorophyll biosynthesis (light-independent).</text>
</comment>
<keyword evidence="8 11" id="KW-0411">Iron-sulfur</keyword>
<dbReference type="InterPro" id="IPR050152">
    <property type="entry name" value="ChlB/BchB/BchZ"/>
</dbReference>
<dbReference type="GO" id="GO:0016730">
    <property type="term" value="F:oxidoreductase activity, acting on iron-sulfur proteins as donors"/>
    <property type="evidence" value="ECO:0007669"/>
    <property type="project" value="InterPro"/>
</dbReference>
<evidence type="ECO:0000259" key="12">
    <source>
        <dbReference type="Pfam" id="PF00148"/>
    </source>
</evidence>
<keyword evidence="9 11" id="KW-0149">Chlorophyll biosynthesis</keyword>
<keyword evidence="10 11" id="KW-0077">Bacteriochlorophyll biosynthesis</keyword>
<name>A0A3E1RDF4_9BURK</name>
<sequence length="527" mass="57955">MQLTLWTYEGPPHVGAMRIATAMTDVHYVLHAPQGDTYADLLFTMIERLPRRPPVTYTTFQARDLGGDTAQLFKDAVAASYERFQPAAMLVGSSCTAELIQDDPGGLAAALQLPIPVVPLELPAYQRKENWGASETFYQLARRLVVPKAAAADDSPRKPRCNILGPTALGFRHRDDVREITRLLNDMGVEVAVVAPLNASVQDVRQLAQADFNVVLYPEIASTTAQWLQRQFQMPFTKTVPMGVGATRAFVAEVAALAGVEVPAQLEEHLHAEWYARSVDSTYLTGKRVYLFGDATHVVAAARIAHDEMGFEVVGLGTYSREFARELREAGKLYGVEPLITDDYLQVEEQIRALQPELILGTQMERHIAKRLGLPCAVISAPVHVQDFPARYAPQMGFEGANVLFDTWVHPLMMGLEEHLLGMFREDFEFHEGAAPSHLGSTRPAASLQIAAEEAAPAATLATTAEASTPAAVTSTQWSSEAEKELGKIPFFVRGKARRNTERFALEQGVATITVETLYDAKAHFSR</sequence>
<comment type="cofactor">
    <cofactor evidence="11">
        <name>[4Fe-4S] cluster</name>
        <dbReference type="ChEBI" id="CHEBI:49883"/>
    </cofactor>
    <text evidence="11">Binds 1 [4Fe-4S] cluster per heterodimer. The cluster is bound at the heterodimer interface by residues from both subunits.</text>
</comment>
<accession>A0A3E1RDF4</accession>
<evidence type="ECO:0000256" key="10">
    <source>
        <dbReference type="ARBA" id="ARBA00023181"/>
    </source>
</evidence>
<dbReference type="GO" id="GO:0051539">
    <property type="term" value="F:4 iron, 4 sulfur cluster binding"/>
    <property type="evidence" value="ECO:0007669"/>
    <property type="project" value="UniProtKB-UniRule"/>
</dbReference>
<keyword evidence="5 11" id="KW-0067">ATP-binding</keyword>
<dbReference type="SUPFAM" id="SSF53807">
    <property type="entry name" value="Helical backbone' metal receptor"/>
    <property type="match status" value="1"/>
</dbReference>
<keyword evidence="2 11" id="KW-0602">Photosynthesis</keyword>
<feature type="binding site" evidence="11">
    <location>
        <begin position="415"/>
        <end position="416"/>
    </location>
    <ligand>
        <name>substrate</name>
    </ligand>
</feature>
<dbReference type="PIRSF" id="PIRSF000163">
    <property type="entry name" value="PCP_ChlB"/>
    <property type="match status" value="1"/>
</dbReference>
<dbReference type="Gene3D" id="1.10.8.550">
    <property type="entry name" value="Proto-chlorophyllide reductase 57 kD subunit B"/>
    <property type="match status" value="1"/>
</dbReference>
<evidence type="ECO:0000256" key="4">
    <source>
        <dbReference type="ARBA" id="ARBA00022741"/>
    </source>
</evidence>
<evidence type="ECO:0000256" key="8">
    <source>
        <dbReference type="ARBA" id="ARBA00023014"/>
    </source>
</evidence>
<evidence type="ECO:0000256" key="7">
    <source>
        <dbReference type="ARBA" id="ARBA00023004"/>
    </source>
</evidence>
<feature type="active site" description="Proton donor" evidence="11">
    <location>
        <position position="280"/>
    </location>
</feature>
<dbReference type="GO" id="GO:0016636">
    <property type="term" value="F:oxidoreductase activity, acting on the CH-CH group of donors, iron-sulfur protein as acceptor"/>
    <property type="evidence" value="ECO:0007669"/>
    <property type="project" value="UniProtKB-UniRule"/>
</dbReference>
<keyword evidence="4 11" id="KW-0547">Nucleotide-binding</keyword>
<dbReference type="GO" id="GO:0046872">
    <property type="term" value="F:metal ion binding"/>
    <property type="evidence" value="ECO:0007669"/>
    <property type="project" value="UniProtKB-KW"/>
</dbReference>
<reference evidence="14 15" key="1">
    <citation type="submission" date="2018-05" db="EMBL/GenBank/DDBJ databases">
        <title>Rhodoferax soyangensis sp.nov., isolated from an oligotrophic freshwater lake.</title>
        <authorList>
            <person name="Park M."/>
        </authorList>
    </citation>
    <scope>NUCLEOTIDE SEQUENCE [LARGE SCALE GENOMIC DNA]</scope>
    <source>
        <strain evidence="14 15">IMCC26218</strain>
    </source>
</reference>
<feature type="domain" description="Nitrogenase/oxidoreductase component 1" evidence="12">
    <location>
        <begin position="12"/>
        <end position="412"/>
    </location>
</feature>
<dbReference type="Pfam" id="PF00148">
    <property type="entry name" value="Oxidored_nitro"/>
    <property type="match status" value="1"/>
</dbReference>
<evidence type="ECO:0000256" key="5">
    <source>
        <dbReference type="ARBA" id="ARBA00022840"/>
    </source>
</evidence>
<dbReference type="InterPro" id="IPR042298">
    <property type="entry name" value="P-CP_red_C"/>
</dbReference>
<comment type="similarity">
    <text evidence="11">Belongs to the ChlB/BchB/BchZ family.</text>
</comment>
<dbReference type="RefSeq" id="WP_117177150.1">
    <property type="nucleotide sequence ID" value="NZ_QFZK01000005.1"/>
</dbReference>
<dbReference type="InterPro" id="IPR013580">
    <property type="entry name" value="LI-POR_suB-like_C"/>
</dbReference>
<dbReference type="Gene3D" id="3.40.50.1980">
    <property type="entry name" value="Nitrogenase molybdenum iron protein domain"/>
    <property type="match status" value="3"/>
</dbReference>
<comment type="caution">
    <text evidence="14">The sequence shown here is derived from an EMBL/GenBank/DDBJ whole genome shotgun (WGS) entry which is preliminary data.</text>
</comment>
<evidence type="ECO:0000256" key="3">
    <source>
        <dbReference type="ARBA" id="ARBA00022723"/>
    </source>
</evidence>
<keyword evidence="15" id="KW-1185">Reference proteome</keyword>
<gene>
    <name evidence="11" type="primary">bchB</name>
    <name evidence="14" type="ORF">DIC66_11250</name>
</gene>